<sequence>MNGTLYNTRGDYLAWCNKCEFDHVYIKTICVDKVILLRIIQLDGRDEYVLVKFLL</sequence>
<gene>
    <name evidence="1" type="ORF">GLOINDRAFT_348231</name>
</gene>
<evidence type="ECO:0000313" key="1">
    <source>
        <dbReference type="EMBL" id="ESA10347.1"/>
    </source>
</evidence>
<dbReference type="VEuPathDB" id="FungiDB:RhiirFUN_019263"/>
<accession>U9TSC4</accession>
<reference evidence="1" key="1">
    <citation type="submission" date="2013-07" db="EMBL/GenBank/DDBJ databases">
        <title>The genome of an arbuscular mycorrhizal fungus provides insights into the evolution of the oldest plant symbiosis.</title>
        <authorList>
            <consortium name="DOE Joint Genome Institute"/>
            <person name="Tisserant E."/>
            <person name="Malbreil M."/>
            <person name="Kuo A."/>
            <person name="Kohler A."/>
            <person name="Symeonidi A."/>
            <person name="Balestrini R."/>
            <person name="Charron P."/>
            <person name="Duensing N."/>
            <person name="Frei-dit-Frey N."/>
            <person name="Gianinazzi-Pearson V."/>
            <person name="Gilbert B."/>
            <person name="Handa Y."/>
            <person name="Hijri M."/>
            <person name="Kaul R."/>
            <person name="Kawaguchi M."/>
            <person name="Krajinski F."/>
            <person name="Lammers P."/>
            <person name="Lapierre D."/>
            <person name="Masclaux F.G."/>
            <person name="Murat C."/>
            <person name="Morin E."/>
            <person name="Ndikumana S."/>
            <person name="Pagni M."/>
            <person name="Petitpierre D."/>
            <person name="Requena N."/>
            <person name="Rosikiewicz P."/>
            <person name="Riley R."/>
            <person name="Saito K."/>
            <person name="San Clemente H."/>
            <person name="Shapiro H."/>
            <person name="van Tuinen D."/>
            <person name="Becard G."/>
            <person name="Bonfante P."/>
            <person name="Paszkowski U."/>
            <person name="Shachar-Hill Y."/>
            <person name="Young J.P."/>
            <person name="Sanders I.R."/>
            <person name="Henrissat B."/>
            <person name="Rensing S.A."/>
            <person name="Grigoriev I.V."/>
            <person name="Corradi N."/>
            <person name="Roux C."/>
            <person name="Martin F."/>
        </authorList>
    </citation>
    <scope>NUCLEOTIDE SEQUENCE</scope>
    <source>
        <strain evidence="1">DAOM 197198</strain>
    </source>
</reference>
<proteinExistence type="predicted"/>
<protein>
    <submittedName>
        <fullName evidence="1">Uncharacterized protein</fullName>
    </submittedName>
</protein>
<dbReference type="HOGENOM" id="CLU_3033533_0_0_1"/>
<dbReference type="AlphaFoldDB" id="U9TSC4"/>
<dbReference type="EMBL" id="KI287204">
    <property type="protein sequence ID" value="ESA10347.1"/>
    <property type="molecule type" value="Genomic_DNA"/>
</dbReference>
<name>U9TSC4_RHIID</name>
<organism evidence="1">
    <name type="scientific">Rhizophagus irregularis (strain DAOM 181602 / DAOM 197198 / MUCL 43194)</name>
    <name type="common">Arbuscular mycorrhizal fungus</name>
    <name type="synonym">Glomus intraradices</name>
    <dbReference type="NCBI Taxonomy" id="747089"/>
    <lineage>
        <taxon>Eukaryota</taxon>
        <taxon>Fungi</taxon>
        <taxon>Fungi incertae sedis</taxon>
        <taxon>Mucoromycota</taxon>
        <taxon>Glomeromycotina</taxon>
        <taxon>Glomeromycetes</taxon>
        <taxon>Glomerales</taxon>
        <taxon>Glomeraceae</taxon>
        <taxon>Rhizophagus</taxon>
    </lineage>
</organism>